<gene>
    <name evidence="1" type="ORF">GCM10007100_27660</name>
</gene>
<protein>
    <submittedName>
        <fullName evidence="1">Uncharacterized protein</fullName>
    </submittedName>
</protein>
<accession>A0A918TQU7</accession>
<sequence length="90" mass="10382">MVNKLIFSLFLCESCGEVSFFDPAYLEPDSSAEAEVVVESEVEARQPEKSIEELVREDVHFRKWLNDHPEMEGRDGVDQIALYRDFEAGR</sequence>
<keyword evidence="2" id="KW-1185">Reference proteome</keyword>
<reference evidence="1" key="2">
    <citation type="submission" date="2020-09" db="EMBL/GenBank/DDBJ databases">
        <authorList>
            <person name="Sun Q."/>
            <person name="Kim S."/>
        </authorList>
    </citation>
    <scope>NUCLEOTIDE SEQUENCE</scope>
    <source>
        <strain evidence="1">KCTC 12988</strain>
    </source>
</reference>
<reference evidence="1" key="1">
    <citation type="journal article" date="2014" name="Int. J. Syst. Evol. Microbiol.">
        <title>Complete genome sequence of Corynebacterium casei LMG S-19264T (=DSM 44701T), isolated from a smear-ripened cheese.</title>
        <authorList>
            <consortium name="US DOE Joint Genome Institute (JGI-PGF)"/>
            <person name="Walter F."/>
            <person name="Albersmeier A."/>
            <person name="Kalinowski J."/>
            <person name="Ruckert C."/>
        </authorList>
    </citation>
    <scope>NUCLEOTIDE SEQUENCE</scope>
    <source>
        <strain evidence="1">KCTC 12988</strain>
    </source>
</reference>
<evidence type="ECO:0000313" key="2">
    <source>
        <dbReference type="Proteomes" id="UP000644507"/>
    </source>
</evidence>
<evidence type="ECO:0000313" key="1">
    <source>
        <dbReference type="EMBL" id="GHC59065.1"/>
    </source>
</evidence>
<organism evidence="1 2">
    <name type="scientific">Roseibacillus persicicus</name>
    <dbReference type="NCBI Taxonomy" id="454148"/>
    <lineage>
        <taxon>Bacteria</taxon>
        <taxon>Pseudomonadati</taxon>
        <taxon>Verrucomicrobiota</taxon>
        <taxon>Verrucomicrobiia</taxon>
        <taxon>Verrucomicrobiales</taxon>
        <taxon>Verrucomicrobiaceae</taxon>
        <taxon>Roseibacillus</taxon>
    </lineage>
</organism>
<comment type="caution">
    <text evidence="1">The sequence shown here is derived from an EMBL/GenBank/DDBJ whole genome shotgun (WGS) entry which is preliminary data.</text>
</comment>
<name>A0A918TQU7_9BACT</name>
<dbReference type="EMBL" id="BMXI01000012">
    <property type="protein sequence ID" value="GHC59065.1"/>
    <property type="molecule type" value="Genomic_DNA"/>
</dbReference>
<proteinExistence type="predicted"/>
<dbReference type="Proteomes" id="UP000644507">
    <property type="component" value="Unassembled WGS sequence"/>
</dbReference>
<dbReference type="AlphaFoldDB" id="A0A918TQU7"/>